<reference evidence="1 2" key="1">
    <citation type="submission" date="2016-10" db="EMBL/GenBank/DDBJ databases">
        <authorList>
            <person name="Varghese N."/>
            <person name="Submissions S."/>
        </authorList>
    </citation>
    <scope>NUCLEOTIDE SEQUENCE [LARGE SCALE GENOMIC DNA]</scope>
    <source>
        <strain evidence="1 2">CIP 109853</strain>
    </source>
</reference>
<accession>A0ABY1BR16</accession>
<dbReference type="Proteomes" id="UP000198512">
    <property type="component" value="Unassembled WGS sequence"/>
</dbReference>
<dbReference type="EMBL" id="FOFP01000028">
    <property type="protein sequence ID" value="SER41835.1"/>
    <property type="molecule type" value="Genomic_DNA"/>
</dbReference>
<gene>
    <name evidence="1" type="ORF">SAMN05216600_12851</name>
</gene>
<proteinExistence type="predicted"/>
<sequence>MSRSPKQIAAGQRQSLQAMARKIKAMAAEWADVDAFNEGELESLGEKIEELAAPLGGLVAE</sequence>
<evidence type="ECO:0000313" key="1">
    <source>
        <dbReference type="EMBL" id="SER41835.1"/>
    </source>
</evidence>
<evidence type="ECO:0000313" key="2">
    <source>
        <dbReference type="Proteomes" id="UP000198512"/>
    </source>
</evidence>
<dbReference type="RefSeq" id="WP_069521971.1">
    <property type="nucleotide sequence ID" value="NZ_FOFP01000028.1"/>
</dbReference>
<organism evidence="1 2">
    <name type="scientific">Pseudomonas cuatrocienegasensis</name>
    <dbReference type="NCBI Taxonomy" id="543360"/>
    <lineage>
        <taxon>Bacteria</taxon>
        <taxon>Pseudomonadati</taxon>
        <taxon>Pseudomonadota</taxon>
        <taxon>Gammaproteobacteria</taxon>
        <taxon>Pseudomonadales</taxon>
        <taxon>Pseudomonadaceae</taxon>
        <taxon>Pseudomonas</taxon>
    </lineage>
</organism>
<keyword evidence="2" id="KW-1185">Reference proteome</keyword>
<comment type="caution">
    <text evidence="1">The sequence shown here is derived from an EMBL/GenBank/DDBJ whole genome shotgun (WGS) entry which is preliminary data.</text>
</comment>
<protein>
    <submittedName>
        <fullName evidence="1">Uncharacterized protein</fullName>
    </submittedName>
</protein>
<name>A0ABY1BR16_9PSED</name>